<protein>
    <submittedName>
        <fullName evidence="2">Winged helix-turn-helix transcriptional regulator</fullName>
    </submittedName>
</protein>
<dbReference type="PANTHER" id="PTHR33164:SF106">
    <property type="entry name" value="TRANSCRIPTIONAL REGULATORY PROTEIN"/>
    <property type="match status" value="1"/>
</dbReference>
<dbReference type="OrthoDB" id="3694026at2"/>
<dbReference type="Proteomes" id="UP000319769">
    <property type="component" value="Unassembled WGS sequence"/>
</dbReference>
<keyword evidence="3" id="KW-1185">Reference proteome</keyword>
<dbReference type="GO" id="GO:0006950">
    <property type="term" value="P:response to stress"/>
    <property type="evidence" value="ECO:0007669"/>
    <property type="project" value="TreeGrafter"/>
</dbReference>
<dbReference type="InterPro" id="IPR000835">
    <property type="entry name" value="HTH_MarR-typ"/>
</dbReference>
<comment type="caution">
    <text evidence="2">The sequence shown here is derived from an EMBL/GenBank/DDBJ whole genome shotgun (WGS) entry which is preliminary data.</text>
</comment>
<sequence length="165" mass="17795">MPPTPETAFRIGQTLRELLRLAPEIHATLARRVGIGVTDLIALDHVTASDTPLGVVELGNRLGIRSASATVLVDRLTAAGHLERVPHETDRRRITVRPTDAARTDALEALGPLVPKILEVVGKLDADSAEEILVFLQEISATLTAFCAAFSEWNHNVSVVKTPNV</sequence>
<dbReference type="SMART" id="SM00347">
    <property type="entry name" value="HTH_MARR"/>
    <property type="match status" value="1"/>
</dbReference>
<dbReference type="AlphaFoldDB" id="A0A5N0VM49"/>
<dbReference type="GO" id="GO:0003700">
    <property type="term" value="F:DNA-binding transcription factor activity"/>
    <property type="evidence" value="ECO:0007669"/>
    <property type="project" value="InterPro"/>
</dbReference>
<dbReference type="EMBL" id="VMNW02000002">
    <property type="protein sequence ID" value="KAA9166384.1"/>
    <property type="molecule type" value="Genomic_DNA"/>
</dbReference>
<evidence type="ECO:0000313" key="2">
    <source>
        <dbReference type="EMBL" id="KAA9166384.1"/>
    </source>
</evidence>
<dbReference type="Gene3D" id="1.10.10.10">
    <property type="entry name" value="Winged helix-like DNA-binding domain superfamily/Winged helix DNA-binding domain"/>
    <property type="match status" value="1"/>
</dbReference>
<dbReference type="PANTHER" id="PTHR33164">
    <property type="entry name" value="TRANSCRIPTIONAL REGULATOR, MARR FAMILY"/>
    <property type="match status" value="1"/>
</dbReference>
<accession>A0A5N0VM49</accession>
<organism evidence="2 3">
    <name type="scientific">Amycolatopsis acidicola</name>
    <dbReference type="NCBI Taxonomy" id="2596893"/>
    <lineage>
        <taxon>Bacteria</taxon>
        <taxon>Bacillati</taxon>
        <taxon>Actinomycetota</taxon>
        <taxon>Actinomycetes</taxon>
        <taxon>Pseudonocardiales</taxon>
        <taxon>Pseudonocardiaceae</taxon>
        <taxon>Amycolatopsis</taxon>
    </lineage>
</organism>
<dbReference type="InterPro" id="IPR036390">
    <property type="entry name" value="WH_DNA-bd_sf"/>
</dbReference>
<dbReference type="PRINTS" id="PR00598">
    <property type="entry name" value="HTHMARR"/>
</dbReference>
<proteinExistence type="predicted"/>
<dbReference type="InterPro" id="IPR036388">
    <property type="entry name" value="WH-like_DNA-bd_sf"/>
</dbReference>
<dbReference type="InterPro" id="IPR039422">
    <property type="entry name" value="MarR/SlyA-like"/>
</dbReference>
<name>A0A5N0VM49_9PSEU</name>
<gene>
    <name evidence="2" type="ORF">FPZ12_002140</name>
</gene>
<feature type="domain" description="HTH marR-type" evidence="1">
    <location>
        <begin position="11"/>
        <end position="141"/>
    </location>
</feature>
<evidence type="ECO:0000313" key="3">
    <source>
        <dbReference type="Proteomes" id="UP000319769"/>
    </source>
</evidence>
<dbReference type="Pfam" id="PF12802">
    <property type="entry name" value="MarR_2"/>
    <property type="match status" value="1"/>
</dbReference>
<dbReference type="SUPFAM" id="SSF46785">
    <property type="entry name" value="Winged helix' DNA-binding domain"/>
    <property type="match status" value="1"/>
</dbReference>
<evidence type="ECO:0000259" key="1">
    <source>
        <dbReference type="PROSITE" id="PS50995"/>
    </source>
</evidence>
<dbReference type="PROSITE" id="PS50995">
    <property type="entry name" value="HTH_MARR_2"/>
    <property type="match status" value="1"/>
</dbReference>
<reference evidence="2" key="1">
    <citation type="submission" date="2019-09" db="EMBL/GenBank/DDBJ databases">
        <authorList>
            <person name="Teo W.F.A."/>
            <person name="Duangmal K."/>
        </authorList>
    </citation>
    <scope>NUCLEOTIDE SEQUENCE [LARGE SCALE GENOMIC DNA]</scope>
    <source>
        <strain evidence="2">K81G1</strain>
    </source>
</reference>
<dbReference type="RefSeq" id="WP_144745971.1">
    <property type="nucleotide sequence ID" value="NZ_VMNW02000002.1"/>
</dbReference>